<dbReference type="AlphaFoldDB" id="A0A6B9ZCH4"/>
<dbReference type="EMBL" id="CP048113">
    <property type="protein sequence ID" value="QHS59191.1"/>
    <property type="molecule type" value="Genomic_DNA"/>
</dbReference>
<dbReference type="RefSeq" id="WP_162330890.1">
    <property type="nucleotide sequence ID" value="NZ_CP048113.1"/>
</dbReference>
<protein>
    <recommendedName>
        <fullName evidence="3">Immunity protein 10</fullName>
    </recommendedName>
</protein>
<evidence type="ECO:0008006" key="3">
    <source>
        <dbReference type="Google" id="ProtNLM"/>
    </source>
</evidence>
<sequence>MNTFNFKAKVATAEKNDQDGFFMVGLADDMYDFENYILLQKSFAYSEQDKEMGMDGPYFELNGQENAAYNVCTQVILRNEEIIFVLDTTVTEDLERVVVDISDVEEEIGFREYLLEIMGDRLLNELQ</sequence>
<reference evidence="1 2" key="1">
    <citation type="submission" date="2020-01" db="EMBL/GenBank/DDBJ databases">
        <title>Complete genome sequence of Chitinophaga sp. H33E-04 isolated from quinoa roots.</title>
        <authorList>
            <person name="Weon H.-Y."/>
            <person name="Lee S.A."/>
        </authorList>
    </citation>
    <scope>NUCLEOTIDE SEQUENCE [LARGE SCALE GENOMIC DNA]</scope>
    <source>
        <strain evidence="1 2">H33E-04</strain>
    </source>
</reference>
<evidence type="ECO:0000313" key="2">
    <source>
        <dbReference type="Proteomes" id="UP000476411"/>
    </source>
</evidence>
<evidence type="ECO:0000313" key="1">
    <source>
        <dbReference type="EMBL" id="QHS59191.1"/>
    </source>
</evidence>
<keyword evidence="2" id="KW-1185">Reference proteome</keyword>
<dbReference type="Proteomes" id="UP000476411">
    <property type="component" value="Chromosome"/>
</dbReference>
<dbReference type="InterPro" id="IPR028962">
    <property type="entry name" value="Imm10"/>
</dbReference>
<organism evidence="1 2">
    <name type="scientific">Chitinophaga agri</name>
    <dbReference type="NCBI Taxonomy" id="2703787"/>
    <lineage>
        <taxon>Bacteria</taxon>
        <taxon>Pseudomonadati</taxon>
        <taxon>Bacteroidota</taxon>
        <taxon>Chitinophagia</taxon>
        <taxon>Chitinophagales</taxon>
        <taxon>Chitinophagaceae</taxon>
        <taxon>Chitinophaga</taxon>
    </lineage>
</organism>
<gene>
    <name evidence="1" type="ORF">GWR21_06190</name>
</gene>
<accession>A0A6B9ZCH4</accession>
<proteinExistence type="predicted"/>
<name>A0A6B9ZCH4_9BACT</name>
<dbReference type="KEGG" id="chih:GWR21_06190"/>
<dbReference type="Pfam" id="PF15588">
    <property type="entry name" value="Imm10"/>
    <property type="match status" value="1"/>
</dbReference>